<sequence>MGIPHLPLDQYEVTLFPALQFNLLLGQATTGHLFSTPAFPQSVQDLQPRASGHLLLLYQSHLLHLHVQCQHDPLHLPKSIRLHHLKLVQLLQ</sequence>
<reference evidence="1" key="2">
    <citation type="submission" date="2021-12" db="EMBL/GenBank/DDBJ databases">
        <title>Resequencing data analysis of finger millet.</title>
        <authorList>
            <person name="Hatakeyama M."/>
            <person name="Aluri S."/>
            <person name="Balachadran M.T."/>
            <person name="Sivarajan S.R."/>
            <person name="Poveda L."/>
            <person name="Shimizu-Inatsugi R."/>
            <person name="Schlapbach R."/>
            <person name="Sreeman S.M."/>
            <person name="Shimizu K.K."/>
        </authorList>
    </citation>
    <scope>NUCLEOTIDE SEQUENCE</scope>
</reference>
<protein>
    <submittedName>
        <fullName evidence="1">Uncharacterized protein</fullName>
    </submittedName>
</protein>
<comment type="caution">
    <text evidence="1">The sequence shown here is derived from an EMBL/GenBank/DDBJ whole genome shotgun (WGS) entry which is preliminary data.</text>
</comment>
<accession>A0AAV5E3Q4</accession>
<dbReference type="AlphaFoldDB" id="A0AAV5E3Q4"/>
<name>A0AAV5E3Q4_ELECO</name>
<gene>
    <name evidence="1" type="primary">gb04400</name>
    <name evidence="1" type="ORF">PR202_gb04400</name>
</gene>
<evidence type="ECO:0000313" key="1">
    <source>
        <dbReference type="EMBL" id="GJN17342.1"/>
    </source>
</evidence>
<dbReference type="Proteomes" id="UP001054889">
    <property type="component" value="Unassembled WGS sequence"/>
</dbReference>
<evidence type="ECO:0000313" key="2">
    <source>
        <dbReference type="Proteomes" id="UP001054889"/>
    </source>
</evidence>
<organism evidence="1 2">
    <name type="scientific">Eleusine coracana subsp. coracana</name>
    <dbReference type="NCBI Taxonomy" id="191504"/>
    <lineage>
        <taxon>Eukaryota</taxon>
        <taxon>Viridiplantae</taxon>
        <taxon>Streptophyta</taxon>
        <taxon>Embryophyta</taxon>
        <taxon>Tracheophyta</taxon>
        <taxon>Spermatophyta</taxon>
        <taxon>Magnoliopsida</taxon>
        <taxon>Liliopsida</taxon>
        <taxon>Poales</taxon>
        <taxon>Poaceae</taxon>
        <taxon>PACMAD clade</taxon>
        <taxon>Chloridoideae</taxon>
        <taxon>Cynodonteae</taxon>
        <taxon>Eleusininae</taxon>
        <taxon>Eleusine</taxon>
    </lineage>
</organism>
<reference evidence="1" key="1">
    <citation type="journal article" date="2018" name="DNA Res.">
        <title>Multiple hybrid de novo genome assembly of finger millet, an orphan allotetraploid crop.</title>
        <authorList>
            <person name="Hatakeyama M."/>
            <person name="Aluri S."/>
            <person name="Balachadran M.T."/>
            <person name="Sivarajan S.R."/>
            <person name="Patrignani A."/>
            <person name="Gruter S."/>
            <person name="Poveda L."/>
            <person name="Shimizu-Inatsugi R."/>
            <person name="Baeten J."/>
            <person name="Francoijs K.J."/>
            <person name="Nataraja K.N."/>
            <person name="Reddy Y.A.N."/>
            <person name="Phadnis S."/>
            <person name="Ravikumar R.L."/>
            <person name="Schlapbach R."/>
            <person name="Sreeman S.M."/>
            <person name="Shimizu K.K."/>
        </authorList>
    </citation>
    <scope>NUCLEOTIDE SEQUENCE</scope>
</reference>
<dbReference type="EMBL" id="BQKI01000073">
    <property type="protein sequence ID" value="GJN17342.1"/>
    <property type="molecule type" value="Genomic_DNA"/>
</dbReference>
<proteinExistence type="predicted"/>
<keyword evidence="2" id="KW-1185">Reference proteome</keyword>